<reference evidence="2" key="1">
    <citation type="journal article" date="2011" name="Nat. Genet.">
        <title>The Arabidopsis lyrata genome sequence and the basis of rapid genome size change.</title>
        <authorList>
            <person name="Hu T.T."/>
            <person name="Pattyn P."/>
            <person name="Bakker E.G."/>
            <person name="Cao J."/>
            <person name="Cheng J.-F."/>
            <person name="Clark R.M."/>
            <person name="Fahlgren N."/>
            <person name="Fawcett J.A."/>
            <person name="Grimwood J."/>
            <person name="Gundlach H."/>
            <person name="Haberer G."/>
            <person name="Hollister J.D."/>
            <person name="Ossowski S."/>
            <person name="Ottilar R.P."/>
            <person name="Salamov A.A."/>
            <person name="Schneeberger K."/>
            <person name="Spannagl M."/>
            <person name="Wang X."/>
            <person name="Yang L."/>
            <person name="Nasrallah M.E."/>
            <person name="Bergelson J."/>
            <person name="Carrington J.C."/>
            <person name="Gaut B.S."/>
            <person name="Schmutz J."/>
            <person name="Mayer K.F.X."/>
            <person name="Van de Peer Y."/>
            <person name="Grigoriev I.V."/>
            <person name="Nordborg M."/>
            <person name="Weigel D."/>
            <person name="Guo Y.-L."/>
        </authorList>
    </citation>
    <scope>NUCLEOTIDE SEQUENCE [LARGE SCALE GENOMIC DNA]</scope>
    <source>
        <strain evidence="2">cv. MN47</strain>
    </source>
</reference>
<dbReference type="Proteomes" id="UP000008694">
    <property type="component" value="Unassembled WGS sequence"/>
</dbReference>
<proteinExistence type="predicted"/>
<evidence type="ECO:0000313" key="1">
    <source>
        <dbReference type="EMBL" id="EFH60206.1"/>
    </source>
</evidence>
<sequence length="57" mass="6368">MTTCLVEDFAKPVFMVESAMASIDFQTLQAYVSVAPLWKPHGAFIFISIVLSQIQFV</sequence>
<protein>
    <submittedName>
        <fullName evidence="1">Predicted protein</fullName>
    </submittedName>
</protein>
<dbReference type="AlphaFoldDB" id="D7L5W5"/>
<dbReference type="HOGENOM" id="CLU_2999172_0_0_1"/>
<accession>D7L5W5</accession>
<evidence type="ECO:0000313" key="2">
    <source>
        <dbReference type="Proteomes" id="UP000008694"/>
    </source>
</evidence>
<dbReference type="Gramene" id="scaffold_303828.1">
    <property type="protein sequence ID" value="scaffold_303828.1"/>
    <property type="gene ID" value="scaffold_303828.1"/>
</dbReference>
<keyword evidence="2" id="KW-1185">Reference proteome</keyword>
<name>D7L5W5_ARALL</name>
<dbReference type="EMBL" id="GL348715">
    <property type="protein sequence ID" value="EFH60206.1"/>
    <property type="molecule type" value="Genomic_DNA"/>
</dbReference>
<gene>
    <name evidence="1" type="ORF">ARALYDRAFT_899858</name>
</gene>
<organism evidence="2">
    <name type="scientific">Arabidopsis lyrata subsp. lyrata</name>
    <name type="common">Lyre-leaved rock-cress</name>
    <dbReference type="NCBI Taxonomy" id="81972"/>
    <lineage>
        <taxon>Eukaryota</taxon>
        <taxon>Viridiplantae</taxon>
        <taxon>Streptophyta</taxon>
        <taxon>Embryophyta</taxon>
        <taxon>Tracheophyta</taxon>
        <taxon>Spermatophyta</taxon>
        <taxon>Magnoliopsida</taxon>
        <taxon>eudicotyledons</taxon>
        <taxon>Gunneridae</taxon>
        <taxon>Pentapetalae</taxon>
        <taxon>rosids</taxon>
        <taxon>malvids</taxon>
        <taxon>Brassicales</taxon>
        <taxon>Brassicaceae</taxon>
        <taxon>Camelineae</taxon>
        <taxon>Arabidopsis</taxon>
    </lineage>
</organism>